<dbReference type="PANTHER" id="PTHR42718:SF43">
    <property type="entry name" value="LINCOMYCIN RESISTANCE PROTEIN LMRB"/>
    <property type="match status" value="1"/>
</dbReference>
<feature type="transmembrane region" description="Helical" evidence="7">
    <location>
        <begin position="94"/>
        <end position="116"/>
    </location>
</feature>
<evidence type="ECO:0000256" key="1">
    <source>
        <dbReference type="ARBA" id="ARBA00004651"/>
    </source>
</evidence>
<evidence type="ECO:0000256" key="7">
    <source>
        <dbReference type="SAM" id="Phobius"/>
    </source>
</evidence>
<dbReference type="Gene3D" id="1.20.1720.10">
    <property type="entry name" value="Multidrug resistance protein D"/>
    <property type="match status" value="1"/>
</dbReference>
<dbReference type="Gene3D" id="1.20.1250.20">
    <property type="entry name" value="MFS general substrate transporter like domains"/>
    <property type="match status" value="1"/>
</dbReference>
<evidence type="ECO:0000256" key="5">
    <source>
        <dbReference type="ARBA" id="ARBA00022989"/>
    </source>
</evidence>
<evidence type="ECO:0000259" key="8">
    <source>
        <dbReference type="PROSITE" id="PS50850"/>
    </source>
</evidence>
<dbReference type="PANTHER" id="PTHR42718">
    <property type="entry name" value="MAJOR FACILITATOR SUPERFAMILY MULTIDRUG TRANSPORTER MFSC"/>
    <property type="match status" value="1"/>
</dbReference>
<keyword evidence="5 7" id="KW-1133">Transmembrane helix</keyword>
<keyword evidence="6 7" id="KW-0472">Membrane</keyword>
<dbReference type="NCBIfam" id="TIGR00711">
    <property type="entry name" value="efflux_EmrB"/>
    <property type="match status" value="1"/>
</dbReference>
<feature type="transmembrane region" description="Helical" evidence="7">
    <location>
        <begin position="367"/>
        <end position="388"/>
    </location>
</feature>
<dbReference type="InterPro" id="IPR036259">
    <property type="entry name" value="MFS_trans_sf"/>
</dbReference>
<feature type="transmembrane region" description="Helical" evidence="7">
    <location>
        <begin position="21"/>
        <end position="42"/>
    </location>
</feature>
<feature type="transmembrane region" description="Helical" evidence="7">
    <location>
        <begin position="147"/>
        <end position="170"/>
    </location>
</feature>
<evidence type="ECO:0000313" key="9">
    <source>
        <dbReference type="EMBL" id="MDQ0174885.1"/>
    </source>
</evidence>
<sequence>MTSDIKQTKYEFLSEDPTVKVMPIVLSLIIGAFFATLNETLLNIALTTLMTEFSISIATVQWMATGFMLVMGIVIPISALLLQWFTTRQLFLSTMIVFTLGTVICASAPTFSILLIGRFLQAVGTGLLTPIIFHIFLLLFPPQRRGTIMGIIGLVFMFAPAIGPTLSGVIVEYLGWRYLFIIVIPFACFSIIFAYKFLVNVSDVTRPKIDILSIVFSTIGFGCVVFGFSSAGEAGFLHPTVYLSITIGVISIICFSIRQFKLEEPILNLRVFKFPMFRIGVVIYIIIIMAMLSSEVILPMYLQGPLALSAAAAGLVLLPGSILNGIMSPVMGNLFDKFGPRKLLIPAAFILSATLFILSRISLQTPVWLIIVCYILLMISVSAIMMPTQTNALNQLPKQLYAHGTAVLTTLQPVAGAVGVSIFVGLMTARQNNLLKKTTPPIDAAIFNETFVAGVNLVYLIAFGLAVISLIFSLFVHRATPAEMENKEQSSSLDLT</sequence>
<keyword evidence="2" id="KW-0813">Transport</keyword>
<feature type="transmembrane region" description="Helical" evidence="7">
    <location>
        <begin position="122"/>
        <end position="140"/>
    </location>
</feature>
<dbReference type="PRINTS" id="PR01036">
    <property type="entry name" value="TCRTETB"/>
</dbReference>
<feature type="transmembrane region" description="Helical" evidence="7">
    <location>
        <begin position="343"/>
        <end position="361"/>
    </location>
</feature>
<evidence type="ECO:0000256" key="4">
    <source>
        <dbReference type="ARBA" id="ARBA00022692"/>
    </source>
</evidence>
<proteinExistence type="predicted"/>
<feature type="transmembrane region" description="Helical" evidence="7">
    <location>
        <begin position="308"/>
        <end position="331"/>
    </location>
</feature>
<feature type="domain" description="Major facilitator superfamily (MFS) profile" evidence="8">
    <location>
        <begin position="24"/>
        <end position="481"/>
    </location>
</feature>
<accession>A0ABT9WQ32</accession>
<dbReference type="InterPro" id="IPR020846">
    <property type="entry name" value="MFS_dom"/>
</dbReference>
<evidence type="ECO:0000313" key="10">
    <source>
        <dbReference type="Proteomes" id="UP001223586"/>
    </source>
</evidence>
<comment type="caution">
    <text evidence="9">The sequence shown here is derived from an EMBL/GenBank/DDBJ whole genome shotgun (WGS) entry which is preliminary data.</text>
</comment>
<dbReference type="CDD" id="cd17503">
    <property type="entry name" value="MFS_LmrB_MDR_like"/>
    <property type="match status" value="1"/>
</dbReference>
<evidence type="ECO:0000256" key="6">
    <source>
        <dbReference type="ARBA" id="ARBA00023136"/>
    </source>
</evidence>
<dbReference type="Proteomes" id="UP001223586">
    <property type="component" value="Unassembled WGS sequence"/>
</dbReference>
<feature type="transmembrane region" description="Helical" evidence="7">
    <location>
        <begin position="457"/>
        <end position="477"/>
    </location>
</feature>
<feature type="transmembrane region" description="Helical" evidence="7">
    <location>
        <begin position="176"/>
        <end position="199"/>
    </location>
</feature>
<evidence type="ECO:0000256" key="3">
    <source>
        <dbReference type="ARBA" id="ARBA00022475"/>
    </source>
</evidence>
<keyword evidence="4 7" id="KW-0812">Transmembrane</keyword>
<dbReference type="PROSITE" id="PS50850">
    <property type="entry name" value="MFS"/>
    <property type="match status" value="1"/>
</dbReference>
<dbReference type="SUPFAM" id="SSF103473">
    <property type="entry name" value="MFS general substrate transporter"/>
    <property type="match status" value="1"/>
</dbReference>
<feature type="transmembrane region" description="Helical" evidence="7">
    <location>
        <begin position="211"/>
        <end position="229"/>
    </location>
</feature>
<keyword evidence="10" id="KW-1185">Reference proteome</keyword>
<gene>
    <name evidence="9" type="ORF">J2S08_000719</name>
</gene>
<dbReference type="EMBL" id="JAUSTT010000003">
    <property type="protein sequence ID" value="MDQ0174885.1"/>
    <property type="molecule type" value="Genomic_DNA"/>
</dbReference>
<feature type="transmembrane region" description="Helical" evidence="7">
    <location>
        <begin position="400"/>
        <end position="426"/>
    </location>
</feature>
<dbReference type="InterPro" id="IPR004638">
    <property type="entry name" value="EmrB-like"/>
</dbReference>
<feature type="transmembrane region" description="Helical" evidence="7">
    <location>
        <begin position="241"/>
        <end position="260"/>
    </location>
</feature>
<feature type="transmembrane region" description="Helical" evidence="7">
    <location>
        <begin position="281"/>
        <end position="302"/>
    </location>
</feature>
<organism evidence="9 10">
    <name type="scientific">Bacillus chungangensis</name>
    <dbReference type="NCBI Taxonomy" id="587633"/>
    <lineage>
        <taxon>Bacteria</taxon>
        <taxon>Bacillati</taxon>
        <taxon>Bacillota</taxon>
        <taxon>Bacilli</taxon>
        <taxon>Bacillales</taxon>
        <taxon>Bacillaceae</taxon>
        <taxon>Bacillus</taxon>
    </lineage>
</organism>
<dbReference type="RefSeq" id="WP_307226729.1">
    <property type="nucleotide sequence ID" value="NZ_JAUSTT010000003.1"/>
</dbReference>
<feature type="transmembrane region" description="Helical" evidence="7">
    <location>
        <begin position="62"/>
        <end position="82"/>
    </location>
</feature>
<keyword evidence="3" id="KW-1003">Cell membrane</keyword>
<evidence type="ECO:0000256" key="2">
    <source>
        <dbReference type="ARBA" id="ARBA00022448"/>
    </source>
</evidence>
<name>A0ABT9WQ32_9BACI</name>
<reference evidence="9 10" key="1">
    <citation type="submission" date="2023-07" db="EMBL/GenBank/DDBJ databases">
        <title>Genomic Encyclopedia of Type Strains, Phase IV (KMG-IV): sequencing the most valuable type-strain genomes for metagenomic binning, comparative biology and taxonomic classification.</title>
        <authorList>
            <person name="Goeker M."/>
        </authorList>
    </citation>
    <scope>NUCLEOTIDE SEQUENCE [LARGE SCALE GENOMIC DNA]</scope>
    <source>
        <strain evidence="9 10">DSM 23837</strain>
    </source>
</reference>
<comment type="subcellular location">
    <subcellularLocation>
        <location evidence="1">Cell membrane</location>
        <topology evidence="1">Multi-pass membrane protein</topology>
    </subcellularLocation>
</comment>
<dbReference type="Pfam" id="PF07690">
    <property type="entry name" value="MFS_1"/>
    <property type="match status" value="1"/>
</dbReference>
<dbReference type="InterPro" id="IPR011701">
    <property type="entry name" value="MFS"/>
</dbReference>
<protein>
    <submittedName>
        <fullName evidence="9">DHA2 family lincomycin resistance protein-like MFS transporter</fullName>
    </submittedName>
</protein>